<protein>
    <submittedName>
        <fullName evidence="2">Uncharacterized protein</fullName>
    </submittedName>
</protein>
<organism evidence="1 2">
    <name type="scientific">Derxia gummosa DSM 723</name>
    <dbReference type="NCBI Taxonomy" id="1121388"/>
    <lineage>
        <taxon>Bacteria</taxon>
        <taxon>Pseudomonadati</taxon>
        <taxon>Pseudomonadota</taxon>
        <taxon>Betaproteobacteria</taxon>
        <taxon>Burkholderiales</taxon>
        <taxon>Alcaligenaceae</taxon>
        <taxon>Derxia</taxon>
    </lineage>
</organism>
<dbReference type="Proteomes" id="UP000675920">
    <property type="component" value="Unplaced"/>
</dbReference>
<name>A0A8B6X3C3_9BURK</name>
<evidence type="ECO:0000313" key="1">
    <source>
        <dbReference type="Proteomes" id="UP000675920"/>
    </source>
</evidence>
<evidence type="ECO:0000313" key="2">
    <source>
        <dbReference type="RefSeq" id="WP_028311124.1"/>
    </source>
</evidence>
<accession>A0A8B6X3C3</accession>
<dbReference type="OrthoDB" id="9844242at2"/>
<proteinExistence type="predicted"/>
<reference evidence="2" key="1">
    <citation type="submission" date="2025-08" db="UniProtKB">
        <authorList>
            <consortium name="RefSeq"/>
        </authorList>
    </citation>
    <scope>IDENTIFICATION</scope>
</reference>
<dbReference type="RefSeq" id="WP_028311124.1">
    <property type="nucleotide sequence ID" value="NZ_AXWS01000008.1"/>
</dbReference>
<dbReference type="AlphaFoldDB" id="A0A8B6X3C3"/>
<dbReference type="Gene3D" id="3.30.530.20">
    <property type="match status" value="1"/>
</dbReference>
<keyword evidence="1" id="KW-1185">Reference proteome</keyword>
<sequence>MKIECLVRGEIEFNVHAATLLAAMADVQKFIGRMKGVRSVLHVGTQLFHLDFAPREVLGIDYQPECILRFDLSRPGHVAWTTIDGNLRFDGDVRVRPTASGCAVGFLAREITDLPLVPVLVTGAEAIGRVDLNQRMRELIATLDLRDRPPVAMPQARPARRGMLGFLRAGHA</sequence>
<dbReference type="InterPro" id="IPR023393">
    <property type="entry name" value="START-like_dom_sf"/>
</dbReference>